<evidence type="ECO:0000313" key="1">
    <source>
        <dbReference type="EMBL" id="MCA9390104.1"/>
    </source>
</evidence>
<reference evidence="1" key="1">
    <citation type="submission" date="2020-04" db="EMBL/GenBank/DDBJ databases">
        <authorList>
            <person name="Zhang T."/>
        </authorList>
    </citation>
    <scope>NUCLEOTIDE SEQUENCE</scope>
    <source>
        <strain evidence="1">HKST-UBA01</strain>
    </source>
</reference>
<accession>A0A955LGT5</accession>
<dbReference type="EMBL" id="JAGQKX010000031">
    <property type="protein sequence ID" value="MCA9390104.1"/>
    <property type="molecule type" value="Genomic_DNA"/>
</dbReference>
<protein>
    <submittedName>
        <fullName evidence="1">Uncharacterized protein</fullName>
    </submittedName>
</protein>
<proteinExistence type="predicted"/>
<sequence>MNLEAFLTDQLQNQSQYELTDQDKLILENEGVDAFMFAKLTTKKFRRWALDDTTIERVNTAIDIAVKEKQPLQVIFPQGGYKLWRFSDSYPEADWAEFFNIAHLINYLAPIAHGYKPGIQLYYYMHTLLPEVHDNLPTEDIDAYLRSFQELLDQFSPYLPENFTITISKDADFYGSREHYFETLESHFEKGKKDFEESDISKQEAMLKTSELNIKWDGKEDWTKLSEAEKQEKIKIGAMYEKTMSYLEEPRVFTKSEDKVLIFIKSGGGWLGVGSSKNSITKYWTGTGVAEMKGEKWYGRILSPAQYEDLKDSISYQEVNFLPLKNFSRIGTIEEVNFVHL</sequence>
<gene>
    <name evidence="1" type="ORF">KC571_01765</name>
</gene>
<dbReference type="Proteomes" id="UP000701698">
    <property type="component" value="Unassembled WGS sequence"/>
</dbReference>
<organism evidence="1 2">
    <name type="scientific">candidate division WWE3 bacterium</name>
    <dbReference type="NCBI Taxonomy" id="2053526"/>
    <lineage>
        <taxon>Bacteria</taxon>
        <taxon>Katanobacteria</taxon>
    </lineage>
</organism>
<dbReference type="AlphaFoldDB" id="A0A955LGT5"/>
<evidence type="ECO:0000313" key="2">
    <source>
        <dbReference type="Proteomes" id="UP000701698"/>
    </source>
</evidence>
<comment type="caution">
    <text evidence="1">The sequence shown here is derived from an EMBL/GenBank/DDBJ whole genome shotgun (WGS) entry which is preliminary data.</text>
</comment>
<reference evidence="1" key="2">
    <citation type="journal article" date="2021" name="Microbiome">
        <title>Successional dynamics and alternative stable states in a saline activated sludge microbial community over 9 years.</title>
        <authorList>
            <person name="Wang Y."/>
            <person name="Ye J."/>
            <person name="Ju F."/>
            <person name="Liu L."/>
            <person name="Boyd J.A."/>
            <person name="Deng Y."/>
            <person name="Parks D.H."/>
            <person name="Jiang X."/>
            <person name="Yin X."/>
            <person name="Woodcroft B.J."/>
            <person name="Tyson G.W."/>
            <person name="Hugenholtz P."/>
            <person name="Polz M.F."/>
            <person name="Zhang T."/>
        </authorList>
    </citation>
    <scope>NUCLEOTIDE SEQUENCE</scope>
    <source>
        <strain evidence="1">HKST-UBA01</strain>
    </source>
</reference>
<name>A0A955LGT5_UNCKA</name>